<dbReference type="AlphaFoldDB" id="A0A392UQ59"/>
<feature type="non-terminal residue" evidence="2">
    <location>
        <position position="68"/>
    </location>
</feature>
<accession>A0A392UQ59</accession>
<protein>
    <submittedName>
        <fullName evidence="2">Uncharacterized protein</fullName>
    </submittedName>
</protein>
<feature type="compositionally biased region" description="Basic and acidic residues" evidence="1">
    <location>
        <begin position="1"/>
        <end position="37"/>
    </location>
</feature>
<keyword evidence="3" id="KW-1185">Reference proteome</keyword>
<organism evidence="2 3">
    <name type="scientific">Trifolium medium</name>
    <dbReference type="NCBI Taxonomy" id="97028"/>
    <lineage>
        <taxon>Eukaryota</taxon>
        <taxon>Viridiplantae</taxon>
        <taxon>Streptophyta</taxon>
        <taxon>Embryophyta</taxon>
        <taxon>Tracheophyta</taxon>
        <taxon>Spermatophyta</taxon>
        <taxon>Magnoliopsida</taxon>
        <taxon>eudicotyledons</taxon>
        <taxon>Gunneridae</taxon>
        <taxon>Pentapetalae</taxon>
        <taxon>rosids</taxon>
        <taxon>fabids</taxon>
        <taxon>Fabales</taxon>
        <taxon>Fabaceae</taxon>
        <taxon>Papilionoideae</taxon>
        <taxon>50 kb inversion clade</taxon>
        <taxon>NPAAA clade</taxon>
        <taxon>Hologalegina</taxon>
        <taxon>IRL clade</taxon>
        <taxon>Trifolieae</taxon>
        <taxon>Trifolium</taxon>
    </lineage>
</organism>
<reference evidence="2 3" key="1">
    <citation type="journal article" date="2018" name="Front. Plant Sci.">
        <title>Red Clover (Trifolium pratense) and Zigzag Clover (T. medium) - A Picture of Genomic Similarities and Differences.</title>
        <authorList>
            <person name="Dluhosova J."/>
            <person name="Istvanek J."/>
            <person name="Nedelnik J."/>
            <person name="Repkova J."/>
        </authorList>
    </citation>
    <scope>NUCLEOTIDE SEQUENCE [LARGE SCALE GENOMIC DNA]</scope>
    <source>
        <strain evidence="3">cv. 10/8</strain>
        <tissue evidence="2">Leaf</tissue>
    </source>
</reference>
<name>A0A392UQ59_9FABA</name>
<evidence type="ECO:0000313" key="2">
    <source>
        <dbReference type="EMBL" id="MCI75783.1"/>
    </source>
</evidence>
<evidence type="ECO:0000256" key="1">
    <source>
        <dbReference type="SAM" id="MobiDB-lite"/>
    </source>
</evidence>
<comment type="caution">
    <text evidence="2">The sequence shown here is derived from an EMBL/GenBank/DDBJ whole genome shotgun (WGS) entry which is preliminary data.</text>
</comment>
<proteinExistence type="predicted"/>
<dbReference type="EMBL" id="LXQA010890979">
    <property type="protein sequence ID" value="MCI75783.1"/>
    <property type="molecule type" value="Genomic_DNA"/>
</dbReference>
<sequence>MCLRDKQSFRYGEEEIATRRARERDSRRNEESEREARTTQTEQNAAAVTVAGGNGEQWQLGRWSNKEG</sequence>
<evidence type="ECO:0000313" key="3">
    <source>
        <dbReference type="Proteomes" id="UP000265520"/>
    </source>
</evidence>
<dbReference type="Proteomes" id="UP000265520">
    <property type="component" value="Unassembled WGS sequence"/>
</dbReference>
<feature type="region of interest" description="Disordered" evidence="1">
    <location>
        <begin position="1"/>
        <end position="68"/>
    </location>
</feature>